<feature type="domain" description="Histidine kinase" evidence="11">
    <location>
        <begin position="241"/>
        <end position="435"/>
    </location>
</feature>
<feature type="transmembrane region" description="Helical" evidence="10">
    <location>
        <begin position="162"/>
        <end position="188"/>
    </location>
</feature>
<dbReference type="Gene3D" id="3.30.565.10">
    <property type="entry name" value="Histidine kinase-like ATPase, C-terminal domain"/>
    <property type="match status" value="1"/>
</dbReference>
<dbReference type="PRINTS" id="PR00344">
    <property type="entry name" value="BCTRLSENSOR"/>
</dbReference>
<keyword evidence="5" id="KW-0808">Transferase</keyword>
<keyword evidence="7 12" id="KW-0418">Kinase</keyword>
<dbReference type="STRING" id="591205.SAMN05421538_105183"/>
<proteinExistence type="predicted"/>
<dbReference type="InterPro" id="IPR003594">
    <property type="entry name" value="HATPase_dom"/>
</dbReference>
<dbReference type="RefSeq" id="WP_245727229.1">
    <property type="nucleotide sequence ID" value="NZ_FNAH01000005.1"/>
</dbReference>
<evidence type="ECO:0000256" key="10">
    <source>
        <dbReference type="SAM" id="Phobius"/>
    </source>
</evidence>
<sequence>MIGWHSIRGRLIWLSAAWLIAALLAAYLVIGGILERAITQRFDAETAAIADSLMANTQANSAGLAELYAAPADPRFAAPLSGWYWQIAADGEVFALSASLYDAELPGGDSIAGAEATGPGDQALRLLRRAFTVPDSSEALSVTVTAPRAEIDAALAQVRRPLAVSLILLGAGLVGAVLLQVTAGLSALKRMGRDLRAVRDGQITALPRPDATELQPVTEEMNALLGQNRDQIARTREQISNLAHALKTPLMALQGELADDHPGQAMIGRMDRQIGWHLKRARSAGGARVLGQRSALAPVIDDLALVLRRALRDRDLTLQAEIPSGFALPVEEQDLQEMLGNLMENAVKWADARIVIRAETGKGQLSVTVADDGPGMQNADHARALSRGTRLDERGPGAGLGLAIVADLAALNGGALQLGRDADLGGLSARLTLPG</sequence>
<dbReference type="Gene3D" id="1.10.287.130">
    <property type="match status" value="1"/>
</dbReference>
<dbReference type="InterPro" id="IPR005467">
    <property type="entry name" value="His_kinase_dom"/>
</dbReference>
<reference evidence="12 13" key="1">
    <citation type="submission" date="2016-10" db="EMBL/GenBank/DDBJ databases">
        <authorList>
            <person name="de Groot N.N."/>
        </authorList>
    </citation>
    <scope>NUCLEOTIDE SEQUENCE [LARGE SCALE GENOMIC DNA]</scope>
    <source>
        <strain evidence="12 13">DSM 22220</strain>
    </source>
</reference>
<dbReference type="SMART" id="SM00387">
    <property type="entry name" value="HATPase_c"/>
    <property type="match status" value="1"/>
</dbReference>
<dbReference type="Pfam" id="PF02518">
    <property type="entry name" value="HATPase_c"/>
    <property type="match status" value="1"/>
</dbReference>
<accession>A0A1G7BRJ1</accession>
<evidence type="ECO:0000256" key="5">
    <source>
        <dbReference type="ARBA" id="ARBA00022679"/>
    </source>
</evidence>
<dbReference type="InterPro" id="IPR050428">
    <property type="entry name" value="TCS_sensor_his_kinase"/>
</dbReference>
<keyword evidence="13" id="KW-1185">Reference proteome</keyword>
<protein>
    <recommendedName>
        <fullName evidence="3">histidine kinase</fullName>
        <ecNumber evidence="3">2.7.13.3</ecNumber>
    </recommendedName>
</protein>
<dbReference type="InterPro" id="IPR036890">
    <property type="entry name" value="HATPase_C_sf"/>
</dbReference>
<dbReference type="PANTHER" id="PTHR45436:SF5">
    <property type="entry name" value="SENSOR HISTIDINE KINASE TRCS"/>
    <property type="match status" value="1"/>
</dbReference>
<dbReference type="EC" id="2.7.13.3" evidence="3"/>
<dbReference type="EMBL" id="FNAH01000005">
    <property type="protein sequence ID" value="SDE29689.1"/>
    <property type="molecule type" value="Genomic_DNA"/>
</dbReference>
<evidence type="ECO:0000256" key="1">
    <source>
        <dbReference type="ARBA" id="ARBA00000085"/>
    </source>
</evidence>
<keyword evidence="8 10" id="KW-1133">Transmembrane helix</keyword>
<evidence type="ECO:0000256" key="4">
    <source>
        <dbReference type="ARBA" id="ARBA00022553"/>
    </source>
</evidence>
<gene>
    <name evidence="12" type="ORF">SAMN05421538_105183</name>
</gene>
<name>A0A1G7BRJ1_9RHOB</name>
<evidence type="ECO:0000313" key="13">
    <source>
        <dbReference type="Proteomes" id="UP000199344"/>
    </source>
</evidence>
<dbReference type="AlphaFoldDB" id="A0A1G7BRJ1"/>
<dbReference type="InterPro" id="IPR004358">
    <property type="entry name" value="Sig_transdc_His_kin-like_C"/>
</dbReference>
<dbReference type="GO" id="GO:0000160">
    <property type="term" value="P:phosphorelay signal transduction system"/>
    <property type="evidence" value="ECO:0007669"/>
    <property type="project" value="TreeGrafter"/>
</dbReference>
<feature type="transmembrane region" description="Helical" evidence="10">
    <location>
        <begin position="12"/>
        <end position="34"/>
    </location>
</feature>
<evidence type="ECO:0000256" key="7">
    <source>
        <dbReference type="ARBA" id="ARBA00022777"/>
    </source>
</evidence>
<evidence type="ECO:0000313" key="12">
    <source>
        <dbReference type="EMBL" id="SDE29689.1"/>
    </source>
</evidence>
<keyword evidence="6 10" id="KW-0812">Transmembrane</keyword>
<dbReference type="GO" id="GO:0005886">
    <property type="term" value="C:plasma membrane"/>
    <property type="evidence" value="ECO:0007669"/>
    <property type="project" value="TreeGrafter"/>
</dbReference>
<organism evidence="12 13">
    <name type="scientific">Paracoccus isoporae</name>
    <dbReference type="NCBI Taxonomy" id="591205"/>
    <lineage>
        <taxon>Bacteria</taxon>
        <taxon>Pseudomonadati</taxon>
        <taxon>Pseudomonadota</taxon>
        <taxon>Alphaproteobacteria</taxon>
        <taxon>Rhodobacterales</taxon>
        <taxon>Paracoccaceae</taxon>
        <taxon>Paracoccus</taxon>
    </lineage>
</organism>
<evidence type="ECO:0000259" key="11">
    <source>
        <dbReference type="PROSITE" id="PS50109"/>
    </source>
</evidence>
<evidence type="ECO:0000256" key="3">
    <source>
        <dbReference type="ARBA" id="ARBA00012438"/>
    </source>
</evidence>
<dbReference type="GO" id="GO:0004673">
    <property type="term" value="F:protein histidine kinase activity"/>
    <property type="evidence" value="ECO:0007669"/>
    <property type="project" value="UniProtKB-EC"/>
</dbReference>
<dbReference type="SUPFAM" id="SSF55874">
    <property type="entry name" value="ATPase domain of HSP90 chaperone/DNA topoisomerase II/histidine kinase"/>
    <property type="match status" value="1"/>
</dbReference>
<dbReference type="PROSITE" id="PS50109">
    <property type="entry name" value="HIS_KIN"/>
    <property type="match status" value="1"/>
</dbReference>
<evidence type="ECO:0000256" key="6">
    <source>
        <dbReference type="ARBA" id="ARBA00022692"/>
    </source>
</evidence>
<comment type="subcellular location">
    <subcellularLocation>
        <location evidence="2">Membrane</location>
    </subcellularLocation>
</comment>
<dbReference type="Proteomes" id="UP000199344">
    <property type="component" value="Unassembled WGS sequence"/>
</dbReference>
<comment type="catalytic activity">
    <reaction evidence="1">
        <text>ATP + protein L-histidine = ADP + protein N-phospho-L-histidine.</text>
        <dbReference type="EC" id="2.7.13.3"/>
    </reaction>
</comment>
<dbReference type="PANTHER" id="PTHR45436">
    <property type="entry name" value="SENSOR HISTIDINE KINASE YKOH"/>
    <property type="match status" value="1"/>
</dbReference>
<evidence type="ECO:0000256" key="9">
    <source>
        <dbReference type="ARBA" id="ARBA00023136"/>
    </source>
</evidence>
<evidence type="ECO:0000256" key="8">
    <source>
        <dbReference type="ARBA" id="ARBA00022989"/>
    </source>
</evidence>
<keyword evidence="4" id="KW-0597">Phosphoprotein</keyword>
<keyword evidence="9 10" id="KW-0472">Membrane</keyword>
<evidence type="ECO:0000256" key="2">
    <source>
        <dbReference type="ARBA" id="ARBA00004370"/>
    </source>
</evidence>